<keyword evidence="5" id="KW-0255">Endonuclease</keyword>
<dbReference type="Pfam" id="PF17921">
    <property type="entry name" value="Integrase_H2C2"/>
    <property type="match status" value="1"/>
</dbReference>
<dbReference type="InterPro" id="IPR043502">
    <property type="entry name" value="DNA/RNA_pol_sf"/>
</dbReference>
<dbReference type="InterPro" id="IPR012337">
    <property type="entry name" value="RNaseH-like_sf"/>
</dbReference>
<dbReference type="Gene3D" id="1.10.340.70">
    <property type="match status" value="1"/>
</dbReference>
<dbReference type="Pfam" id="PF00078">
    <property type="entry name" value="RVT_1"/>
    <property type="match status" value="1"/>
</dbReference>
<dbReference type="CDD" id="cd09274">
    <property type="entry name" value="RNase_HI_RT_Ty3"/>
    <property type="match status" value="1"/>
</dbReference>
<accession>A0A818ZC47</accession>
<dbReference type="GO" id="GO:0004519">
    <property type="term" value="F:endonuclease activity"/>
    <property type="evidence" value="ECO:0007669"/>
    <property type="project" value="UniProtKB-KW"/>
</dbReference>
<dbReference type="FunFam" id="3.10.20.370:FF:000001">
    <property type="entry name" value="Retrovirus-related Pol polyprotein from transposon 17.6-like protein"/>
    <property type="match status" value="1"/>
</dbReference>
<dbReference type="SUPFAM" id="SSF56672">
    <property type="entry name" value="DNA/RNA polymerases"/>
    <property type="match status" value="1"/>
</dbReference>
<evidence type="ECO:0000256" key="6">
    <source>
        <dbReference type="ARBA" id="ARBA00022801"/>
    </source>
</evidence>
<dbReference type="Proteomes" id="UP000663865">
    <property type="component" value="Unassembled WGS sequence"/>
</dbReference>
<evidence type="ECO:0000259" key="8">
    <source>
        <dbReference type="PROSITE" id="PS50994"/>
    </source>
</evidence>
<dbReference type="EC" id="2.7.7.49" evidence="1"/>
<evidence type="ECO:0000256" key="4">
    <source>
        <dbReference type="ARBA" id="ARBA00022722"/>
    </source>
</evidence>
<dbReference type="Gene3D" id="2.40.70.10">
    <property type="entry name" value="Acid Proteases"/>
    <property type="match status" value="1"/>
</dbReference>
<evidence type="ECO:0000256" key="5">
    <source>
        <dbReference type="ARBA" id="ARBA00022759"/>
    </source>
</evidence>
<evidence type="ECO:0000313" key="10">
    <source>
        <dbReference type="Proteomes" id="UP000663865"/>
    </source>
</evidence>
<dbReference type="Gene3D" id="3.10.10.10">
    <property type="entry name" value="HIV Type 1 Reverse Transcriptase, subunit A, domain 1"/>
    <property type="match status" value="1"/>
</dbReference>
<dbReference type="InterPro" id="IPR041588">
    <property type="entry name" value="Integrase_H2C2"/>
</dbReference>
<dbReference type="InterPro" id="IPR000477">
    <property type="entry name" value="RT_dom"/>
</dbReference>
<reference evidence="9" key="1">
    <citation type="submission" date="2021-02" db="EMBL/GenBank/DDBJ databases">
        <authorList>
            <person name="Nowell W R."/>
        </authorList>
    </citation>
    <scope>NUCLEOTIDE SEQUENCE</scope>
</reference>
<evidence type="ECO:0000256" key="7">
    <source>
        <dbReference type="ARBA" id="ARBA00022918"/>
    </source>
</evidence>
<dbReference type="Pfam" id="PF00665">
    <property type="entry name" value="rve"/>
    <property type="match status" value="1"/>
</dbReference>
<dbReference type="SUPFAM" id="SSF50630">
    <property type="entry name" value="Acid proteases"/>
    <property type="match status" value="1"/>
</dbReference>
<organism evidence="9 10">
    <name type="scientific">Rotaria socialis</name>
    <dbReference type="NCBI Taxonomy" id="392032"/>
    <lineage>
        <taxon>Eukaryota</taxon>
        <taxon>Metazoa</taxon>
        <taxon>Spiralia</taxon>
        <taxon>Gnathifera</taxon>
        <taxon>Rotifera</taxon>
        <taxon>Eurotatoria</taxon>
        <taxon>Bdelloidea</taxon>
        <taxon>Philodinida</taxon>
        <taxon>Philodinidae</taxon>
        <taxon>Rotaria</taxon>
    </lineage>
</organism>
<comment type="caution">
    <text evidence="9">The sequence shown here is derived from an EMBL/GenBank/DDBJ whole genome shotgun (WGS) entry which is preliminary data.</text>
</comment>
<dbReference type="GO" id="GO:0015074">
    <property type="term" value="P:DNA integration"/>
    <property type="evidence" value="ECO:0007669"/>
    <property type="project" value="InterPro"/>
</dbReference>
<dbReference type="Gene3D" id="3.30.70.270">
    <property type="match status" value="2"/>
</dbReference>
<dbReference type="AlphaFoldDB" id="A0A818ZC47"/>
<dbReference type="Gene3D" id="3.30.420.10">
    <property type="entry name" value="Ribonuclease H-like superfamily/Ribonuclease H"/>
    <property type="match status" value="1"/>
</dbReference>
<dbReference type="PROSITE" id="PS50994">
    <property type="entry name" value="INTEGRASE"/>
    <property type="match status" value="1"/>
</dbReference>
<sequence>MPSPITSFPVYIKIRVNDQPTETIVDTGSAISIIRLDFLKTIHHNNLIYQTRTCQTANSTSLNIIGHIKLEIKIKAVSTYVIAHVATNLITSILLGNDWINSNHIHLFGDQNQLTIPDQHCQLNIIPYVEPTCINYPALLVHQVTIPPYSQALVDITCKINDANDLIFEPYEHHISKFIFIPHTLLNTNKHQTKILLINAHDRQQTLPRNTRIGTISHETTYSIFPATESPTTQNSFLNENFQRSSRHFQHSKSGAVLNKNDNSNSTKLNIICDLCNEHFLSGNDLQKHLRAQCYSDQIRKHILESTKHIENEKNRLEIQDMLWRNKILFDPTPSTINIPSQSAIKTGDHPPIYSKQYFASYKDQDMKFQETQKLLERGQIEESTSPWSSPIVLVKKKDKTMRFCIDYRRLNAITIKVLPQGITNGPATFQRVINHILGPTRWKYALAYIDDVIIYSKTFEEHLSHLNDIGTILKNARFRLNQEKCEIAQTQTDYLGHNIKNGEIRPSPNNINGLLNTRLPQTADEACKFVKAAEYYRKFIPKFSQIAEPLRKFVPTTRTQQKKGQKTLITLTNDELKAFDQLKQILTTDMVLRLPNNRFPFKVQTDASDEGIGAVLLQIYPEGDRPIAYLSKKFTQAQRKWSPIEQECYGFICALDKWHNYLSGIKFVWETDHKALTQLNQKAQINKRSERWRLKILEYDYKVKYIPGLTNSMPNYLSRSPVDDAEEDPDEISLLISKSTQTDFLDINNQSPVVTAVQTRAMKLRNSTSKEKNDTTILTSDTPVEENRIIPFSIEQVMQAQQDDNYVKNIIYNIKKHTKYFIKNNILMRRLNPPVPSVPQGELRQTILKIYHDTAATGAHFGRDKTLRKIKTRYFWPSMYKDINNYIKSCVLCAQCNPRRHKTPGKLRPNEPPDGVWQLVSMDVHGPINPASRRGNKFIISFTDILSKFMVTKAVRDNTAQTAVKFLKEDIISKFGTPNCILTDNGTHFASSMMNELIKEIGSTHLYSTPYHHQTNGQVERYNSTMDSKIAALSNLRKIDWDDQLPFVTFNYNTSIHSSTKQVPFEMMYGRIPILPIDYQEDNVTISYDDEHIKKLNQFLQKLNEQAKINIIKNQERYKQRYDTNRSDPAYDIGDLVLIKTNNTRYKFDIRYEGPYRITKKFTPKTFIIQHIKKPTLYRQVTTDVLLPIFQRTY</sequence>
<dbReference type="FunFam" id="3.30.420.10:FF:000032">
    <property type="entry name" value="Retrovirus-related Pol polyprotein from transposon 297-like Protein"/>
    <property type="match status" value="1"/>
</dbReference>
<keyword evidence="4" id="KW-0540">Nuclease</keyword>
<keyword evidence="2" id="KW-0808">Transferase</keyword>
<dbReference type="PANTHER" id="PTHR37984:SF5">
    <property type="entry name" value="PROTEIN NYNRIN-LIKE"/>
    <property type="match status" value="1"/>
</dbReference>
<dbReference type="GO" id="GO:0016787">
    <property type="term" value="F:hydrolase activity"/>
    <property type="evidence" value="ECO:0007669"/>
    <property type="project" value="UniProtKB-KW"/>
</dbReference>
<dbReference type="Pfam" id="PF13975">
    <property type="entry name" value="gag-asp_proteas"/>
    <property type="match status" value="1"/>
</dbReference>
<dbReference type="Pfam" id="PF17917">
    <property type="entry name" value="RT_RNaseH"/>
    <property type="match status" value="1"/>
</dbReference>
<keyword evidence="3" id="KW-0548">Nucleotidyltransferase</keyword>
<dbReference type="InterPro" id="IPR021109">
    <property type="entry name" value="Peptidase_aspartic_dom_sf"/>
</dbReference>
<dbReference type="EMBL" id="CAJNYV010005623">
    <property type="protein sequence ID" value="CAF3766731.1"/>
    <property type="molecule type" value="Genomic_DNA"/>
</dbReference>
<evidence type="ECO:0000256" key="1">
    <source>
        <dbReference type="ARBA" id="ARBA00012493"/>
    </source>
</evidence>
<feature type="domain" description="Integrase catalytic" evidence="8">
    <location>
        <begin position="909"/>
        <end position="1073"/>
    </location>
</feature>
<dbReference type="GO" id="GO:0003964">
    <property type="term" value="F:RNA-directed DNA polymerase activity"/>
    <property type="evidence" value="ECO:0007669"/>
    <property type="project" value="UniProtKB-KW"/>
</dbReference>
<evidence type="ECO:0000256" key="2">
    <source>
        <dbReference type="ARBA" id="ARBA00022679"/>
    </source>
</evidence>
<dbReference type="InterPro" id="IPR043128">
    <property type="entry name" value="Rev_trsase/Diguanyl_cyclase"/>
</dbReference>
<dbReference type="CDD" id="cd01647">
    <property type="entry name" value="RT_LTR"/>
    <property type="match status" value="1"/>
</dbReference>
<keyword evidence="6" id="KW-0378">Hydrolase</keyword>
<evidence type="ECO:0000313" key="9">
    <source>
        <dbReference type="EMBL" id="CAF3766731.1"/>
    </source>
</evidence>
<dbReference type="PANTHER" id="PTHR37984">
    <property type="entry name" value="PROTEIN CBG26694"/>
    <property type="match status" value="1"/>
</dbReference>
<dbReference type="GO" id="GO:0003676">
    <property type="term" value="F:nucleic acid binding"/>
    <property type="evidence" value="ECO:0007669"/>
    <property type="project" value="InterPro"/>
</dbReference>
<dbReference type="FunFam" id="3.30.70.270:FF:000003">
    <property type="entry name" value="Transposon Ty3-G Gag-Pol polyprotein"/>
    <property type="match status" value="1"/>
</dbReference>
<dbReference type="FunFam" id="1.10.340.70:FF:000001">
    <property type="entry name" value="Retrovirus-related Pol polyprotein from transposon gypsy-like Protein"/>
    <property type="match status" value="1"/>
</dbReference>
<keyword evidence="7" id="KW-0695">RNA-directed DNA polymerase</keyword>
<dbReference type="InterPro" id="IPR041373">
    <property type="entry name" value="RT_RNaseH"/>
</dbReference>
<dbReference type="InterPro" id="IPR036397">
    <property type="entry name" value="RNaseH_sf"/>
</dbReference>
<dbReference type="InterPro" id="IPR050951">
    <property type="entry name" value="Retrovirus_Pol_polyprotein"/>
</dbReference>
<gene>
    <name evidence="9" type="ORF">KIK155_LOCUS30583</name>
</gene>
<proteinExistence type="predicted"/>
<name>A0A818ZC47_9BILA</name>
<dbReference type="InterPro" id="IPR001584">
    <property type="entry name" value="Integrase_cat-core"/>
</dbReference>
<evidence type="ECO:0000256" key="3">
    <source>
        <dbReference type="ARBA" id="ARBA00022695"/>
    </source>
</evidence>
<protein>
    <recommendedName>
        <fullName evidence="1">RNA-directed DNA polymerase</fullName>
        <ecNumber evidence="1">2.7.7.49</ecNumber>
    </recommendedName>
</protein>
<dbReference type="CDD" id="cd00303">
    <property type="entry name" value="retropepsin_like"/>
    <property type="match status" value="1"/>
</dbReference>
<dbReference type="SUPFAM" id="SSF53098">
    <property type="entry name" value="Ribonuclease H-like"/>
    <property type="match status" value="1"/>
</dbReference>